<evidence type="ECO:0000256" key="7">
    <source>
        <dbReference type="SAM" id="MobiDB-lite"/>
    </source>
</evidence>
<dbReference type="InterPro" id="IPR002048">
    <property type="entry name" value="EF_hand_dom"/>
</dbReference>
<dbReference type="PROSITE" id="PS00139">
    <property type="entry name" value="THIOL_PROTEASE_CYS"/>
    <property type="match status" value="1"/>
</dbReference>
<dbReference type="EMBL" id="CAXLJL010000822">
    <property type="protein sequence ID" value="CAL5140993.1"/>
    <property type="molecule type" value="Genomic_DNA"/>
</dbReference>
<dbReference type="InterPro" id="IPR001300">
    <property type="entry name" value="Peptidase_C2_calpain_cat"/>
</dbReference>
<keyword evidence="4 6" id="KW-0788">Thiol protease</keyword>
<dbReference type="AlphaFoldDB" id="A0AAV2TVU6"/>
<dbReference type="InterPro" id="IPR036213">
    <property type="entry name" value="Calpain_III_sf"/>
</dbReference>
<feature type="domain" description="EF-hand" evidence="9">
    <location>
        <begin position="637"/>
        <end position="672"/>
    </location>
</feature>
<dbReference type="SMART" id="SM00230">
    <property type="entry name" value="CysPc"/>
    <property type="match status" value="1"/>
</dbReference>
<dbReference type="InterPro" id="IPR022683">
    <property type="entry name" value="Calpain_III"/>
</dbReference>
<dbReference type="Gene3D" id="1.10.238.10">
    <property type="entry name" value="EF-hand"/>
    <property type="match status" value="1"/>
</dbReference>
<keyword evidence="3 6" id="KW-0378">Hydrolase</keyword>
<feature type="active site" evidence="5 6">
    <location>
        <position position="294"/>
    </location>
</feature>
<name>A0AAV2TVU6_CALDB</name>
<dbReference type="GO" id="GO:0005737">
    <property type="term" value="C:cytoplasm"/>
    <property type="evidence" value="ECO:0007669"/>
    <property type="project" value="TreeGrafter"/>
</dbReference>
<dbReference type="PROSITE" id="PS50203">
    <property type="entry name" value="CALPAIN_CAT"/>
    <property type="match status" value="1"/>
</dbReference>
<evidence type="ECO:0000313" key="11">
    <source>
        <dbReference type="Proteomes" id="UP001497525"/>
    </source>
</evidence>
<dbReference type="SMART" id="SM00720">
    <property type="entry name" value="calpain_III"/>
    <property type="match status" value="1"/>
</dbReference>
<dbReference type="CDD" id="cd00044">
    <property type="entry name" value="CysPc"/>
    <property type="match status" value="1"/>
</dbReference>
<comment type="similarity">
    <text evidence="1">Belongs to the peptidase C2 family.</text>
</comment>
<dbReference type="InterPro" id="IPR011992">
    <property type="entry name" value="EF-hand-dom_pair"/>
</dbReference>
<sequence>MDDEKEVSKEIQTSEAGSNDGLARPGAADDYLNILKPKKGPGRLEYDLDLPETLTPRGYVKLKSTINASEEQPISLICTAERDCPLWEDPDFPASDASIGISEFVGKIEWKRPKEINSDAELFVDGVSRFDIGQGDVGNCWFLAAVSSIARYPALFDHVVPKNQSIQGPNYTGSFHARFWRFGRWVDVVVDDRLPVHKDLNKLIFAQAPGTLEYWPALLEKAYAKIHNSYIHLESGTLGEAMEDLTGGVTEDIWFDDLPDDLLQQMIIYSNRCCLMGCVHASKSESKYGLIRQHAYSVTGIQPVDVDGRTQYLVRCRNPWGNEYEWTGPWSDKSSEWDKVSQKQKEALDLKFHADGEFWISFEDFVSCFSLLEVCHLGLESLEYNQDLHGRYRLQESIFTGSWERGVSAGGMNRDKRAYWTNPQFSFTISDPDPDDDENKCFVVIALVQRGVRAKKGDRYIKVGFALYQVENNHTGRLTLEQSYNAQLIAKPVHKCRRGVTNHYRLSPGTYVVIPSTTDQWYEGQFIVRILTQVPINDRELSGENTFRGPEIPIQLKSQPHSENEDLELEKRFNQLADPEKGTIEAKTLAKLINESSIKDARGFTGFGKEFCRSLLASMDLNITGQMTYSEFTDLWSQLKSLRAMFEERDTQKTGSISVEEFREALSDAGFTVSNKVFSALMRGYADLDKNSLDFDDFLLCAVRLRSVLETADAQAKHPDGSIIFTLEDYLRFSAYI</sequence>
<keyword evidence="2 6" id="KW-0645">Protease</keyword>
<organism evidence="10 11">
    <name type="scientific">Calicophoron daubneyi</name>
    <name type="common">Rumen fluke</name>
    <name type="synonym">Paramphistomum daubneyi</name>
    <dbReference type="NCBI Taxonomy" id="300641"/>
    <lineage>
        <taxon>Eukaryota</taxon>
        <taxon>Metazoa</taxon>
        <taxon>Spiralia</taxon>
        <taxon>Lophotrochozoa</taxon>
        <taxon>Platyhelminthes</taxon>
        <taxon>Trematoda</taxon>
        <taxon>Digenea</taxon>
        <taxon>Plagiorchiida</taxon>
        <taxon>Pronocephalata</taxon>
        <taxon>Paramphistomoidea</taxon>
        <taxon>Paramphistomidae</taxon>
        <taxon>Calicophoron</taxon>
    </lineage>
</organism>
<dbReference type="PRINTS" id="PR00704">
    <property type="entry name" value="CALPAIN"/>
</dbReference>
<feature type="domain" description="Calpain catalytic" evidence="8">
    <location>
        <begin position="86"/>
        <end position="378"/>
    </location>
</feature>
<dbReference type="Proteomes" id="UP001497525">
    <property type="component" value="Unassembled WGS sequence"/>
</dbReference>
<dbReference type="Gene3D" id="3.90.70.10">
    <property type="entry name" value="Cysteine proteinases"/>
    <property type="match status" value="1"/>
</dbReference>
<proteinExistence type="inferred from homology"/>
<feature type="active site" evidence="5 6">
    <location>
        <position position="318"/>
    </location>
</feature>
<dbReference type="InterPro" id="IPR000169">
    <property type="entry name" value="Pept_cys_AS"/>
</dbReference>
<evidence type="ECO:0000256" key="5">
    <source>
        <dbReference type="PIRSR" id="PIRSR622684-1"/>
    </source>
</evidence>
<dbReference type="PROSITE" id="PS50222">
    <property type="entry name" value="EF_HAND_2"/>
    <property type="match status" value="1"/>
</dbReference>
<dbReference type="GO" id="GO:0004198">
    <property type="term" value="F:calcium-dependent cysteine-type endopeptidase activity"/>
    <property type="evidence" value="ECO:0007669"/>
    <property type="project" value="InterPro"/>
</dbReference>
<dbReference type="Gene3D" id="2.60.120.380">
    <property type="match status" value="1"/>
</dbReference>
<dbReference type="Pfam" id="PF01067">
    <property type="entry name" value="Calpain_III"/>
    <property type="match status" value="1"/>
</dbReference>
<dbReference type="GO" id="GO:0006508">
    <property type="term" value="P:proteolysis"/>
    <property type="evidence" value="ECO:0007669"/>
    <property type="project" value="UniProtKB-KW"/>
</dbReference>
<dbReference type="SUPFAM" id="SSF54001">
    <property type="entry name" value="Cysteine proteinases"/>
    <property type="match status" value="1"/>
</dbReference>
<comment type="caution">
    <text evidence="10">The sequence shown here is derived from an EMBL/GenBank/DDBJ whole genome shotgun (WGS) entry which is preliminary data.</text>
</comment>
<gene>
    <name evidence="10" type="ORF">CDAUBV1_LOCUS16281</name>
</gene>
<evidence type="ECO:0000259" key="9">
    <source>
        <dbReference type="PROSITE" id="PS50222"/>
    </source>
</evidence>
<evidence type="ECO:0000256" key="3">
    <source>
        <dbReference type="ARBA" id="ARBA00022801"/>
    </source>
</evidence>
<dbReference type="InterPro" id="IPR022682">
    <property type="entry name" value="Calpain_domain_III"/>
</dbReference>
<dbReference type="SUPFAM" id="SSF47473">
    <property type="entry name" value="EF-hand"/>
    <property type="match status" value="1"/>
</dbReference>
<dbReference type="InterPro" id="IPR038765">
    <property type="entry name" value="Papain-like_cys_pep_sf"/>
</dbReference>
<evidence type="ECO:0000256" key="4">
    <source>
        <dbReference type="ARBA" id="ARBA00022807"/>
    </source>
</evidence>
<evidence type="ECO:0000313" key="10">
    <source>
        <dbReference type="EMBL" id="CAL5140993.1"/>
    </source>
</evidence>
<evidence type="ECO:0000256" key="2">
    <source>
        <dbReference type="ARBA" id="ARBA00022670"/>
    </source>
</evidence>
<dbReference type="InterPro" id="IPR022684">
    <property type="entry name" value="Calpain_cysteine_protease"/>
</dbReference>
<dbReference type="PANTHER" id="PTHR10183">
    <property type="entry name" value="CALPAIN"/>
    <property type="match status" value="1"/>
</dbReference>
<dbReference type="GO" id="GO:0005509">
    <property type="term" value="F:calcium ion binding"/>
    <property type="evidence" value="ECO:0007669"/>
    <property type="project" value="InterPro"/>
</dbReference>
<reference evidence="10" key="1">
    <citation type="submission" date="2024-06" db="EMBL/GenBank/DDBJ databases">
        <authorList>
            <person name="Liu X."/>
            <person name="Lenzi L."/>
            <person name="Haldenby T S."/>
            <person name="Uol C."/>
        </authorList>
    </citation>
    <scope>NUCLEOTIDE SEQUENCE</scope>
</reference>
<dbReference type="FunFam" id="3.90.70.10:FF:000001">
    <property type="entry name" value="Calpain-1 catalytic subunit"/>
    <property type="match status" value="1"/>
</dbReference>
<accession>A0AAV2TVU6</accession>
<dbReference type="Pfam" id="PF00648">
    <property type="entry name" value="Peptidase_C2"/>
    <property type="match status" value="1"/>
</dbReference>
<feature type="region of interest" description="Disordered" evidence="7">
    <location>
        <begin position="1"/>
        <end position="26"/>
    </location>
</feature>
<evidence type="ECO:0000256" key="1">
    <source>
        <dbReference type="ARBA" id="ARBA00007623"/>
    </source>
</evidence>
<dbReference type="CDD" id="cd16182">
    <property type="entry name" value="EFh_PEF_Group_II_CAPN_like"/>
    <property type="match status" value="1"/>
</dbReference>
<dbReference type="SUPFAM" id="SSF49758">
    <property type="entry name" value="Calpain large subunit, middle domain (domain III)"/>
    <property type="match status" value="1"/>
</dbReference>
<protein>
    <submittedName>
        <fullName evidence="10">Uncharacterized protein</fullName>
    </submittedName>
</protein>
<dbReference type="PANTHER" id="PTHR10183:SF433">
    <property type="entry name" value="CALPAIN-A-RELATED"/>
    <property type="match status" value="1"/>
</dbReference>
<feature type="active site" evidence="5 6">
    <location>
        <position position="140"/>
    </location>
</feature>
<evidence type="ECO:0000259" key="8">
    <source>
        <dbReference type="PROSITE" id="PS50203"/>
    </source>
</evidence>
<evidence type="ECO:0000256" key="6">
    <source>
        <dbReference type="PROSITE-ProRule" id="PRU00239"/>
    </source>
</evidence>